<evidence type="ECO:0000313" key="3">
    <source>
        <dbReference type="Proteomes" id="UP001057702"/>
    </source>
</evidence>
<proteinExistence type="predicted"/>
<protein>
    <submittedName>
        <fullName evidence="2">Aminoglycoside phosphotransferase family protein</fullName>
    </submittedName>
</protein>
<comment type="caution">
    <text evidence="2">The sequence shown here is derived from an EMBL/GenBank/DDBJ whole genome shotgun (WGS) entry which is preliminary data.</text>
</comment>
<accession>A0ABT1PQL6</accession>
<dbReference type="Pfam" id="PF01636">
    <property type="entry name" value="APH"/>
    <property type="match status" value="1"/>
</dbReference>
<sequence>MTTTTAAVACRLGADRVEGPLKGHHHEAYAVRLDPGSELGRRFSWLKLREPRPGIFWYDLRCFSSDEELLADLQGKVPRIPEVVPVDGRMSVHSFIEGETLGTLTGPDRPIAEHHLSQLAELFGSLARIDVSGLRQERAPGHEEHMSLVHSDDSSGFLARLVDHTAGEVYEPHRTEFEALFKAVGVPDEALRVVAKELPELTPRPYRLLHGDLHRENLIVDRAGDLWTIDWELARIGDPVYDLATHLHLMRYPPDQEERMTELWREAVAAALPPAVAGAAEDLPYYLAYKRVQSVYTDIMRGAVGLAETGGPDGSGGSDRTDDARTWRVANGIHDALIRAREPLRLPGVAPADQIAQALTSWLHDRKGPSRARVS</sequence>
<evidence type="ECO:0000259" key="1">
    <source>
        <dbReference type="Pfam" id="PF01636"/>
    </source>
</evidence>
<dbReference type="Proteomes" id="UP001057702">
    <property type="component" value="Unassembled WGS sequence"/>
</dbReference>
<reference evidence="2" key="1">
    <citation type="submission" date="2022-06" db="EMBL/GenBank/DDBJ databases">
        <title>Draft genome sequence of Streptomyces sp. RB6PN25 isolated from peat swamp forest in Thailand.</title>
        <authorList>
            <person name="Duangmal K."/>
            <person name="Klaysubun C."/>
        </authorList>
    </citation>
    <scope>NUCLEOTIDE SEQUENCE</scope>
    <source>
        <strain evidence="2">RB6PN25</strain>
    </source>
</reference>
<keyword evidence="3" id="KW-1185">Reference proteome</keyword>
<dbReference type="Gene3D" id="3.90.1200.10">
    <property type="match status" value="1"/>
</dbReference>
<dbReference type="RefSeq" id="WP_255918829.1">
    <property type="nucleotide sequence ID" value="NZ_JANFNG010000002.1"/>
</dbReference>
<dbReference type="EMBL" id="JANFNG010000002">
    <property type="protein sequence ID" value="MCQ4079967.1"/>
    <property type="molecule type" value="Genomic_DNA"/>
</dbReference>
<dbReference type="PANTHER" id="PTHR40086">
    <property type="entry name" value="PHOSPHOTRANSFERASE YTMP-RELATED"/>
    <property type="match status" value="1"/>
</dbReference>
<organism evidence="2 3">
    <name type="scientific">Streptomyces humicola</name>
    <dbReference type="NCBI Taxonomy" id="2953240"/>
    <lineage>
        <taxon>Bacteria</taxon>
        <taxon>Bacillati</taxon>
        <taxon>Actinomycetota</taxon>
        <taxon>Actinomycetes</taxon>
        <taxon>Kitasatosporales</taxon>
        <taxon>Streptomycetaceae</taxon>
        <taxon>Streptomyces</taxon>
    </lineage>
</organism>
<name>A0ABT1PQL6_9ACTN</name>
<dbReference type="InterPro" id="IPR002575">
    <property type="entry name" value="Aminoglycoside_PTrfase"/>
</dbReference>
<feature type="domain" description="Aminoglycoside phosphotransferase" evidence="1">
    <location>
        <begin position="71"/>
        <end position="255"/>
    </location>
</feature>
<gene>
    <name evidence="2" type="ORF">NGB36_05015</name>
</gene>
<dbReference type="InterPro" id="IPR011009">
    <property type="entry name" value="Kinase-like_dom_sf"/>
</dbReference>
<dbReference type="PANTHER" id="PTHR40086:SF1">
    <property type="entry name" value="CELL CYCLE REGULATOR CCRZ"/>
    <property type="match status" value="1"/>
</dbReference>
<evidence type="ECO:0000313" key="2">
    <source>
        <dbReference type="EMBL" id="MCQ4079967.1"/>
    </source>
</evidence>
<dbReference type="SUPFAM" id="SSF56112">
    <property type="entry name" value="Protein kinase-like (PK-like)"/>
    <property type="match status" value="1"/>
</dbReference>
<dbReference type="InterPro" id="IPR052077">
    <property type="entry name" value="CcrZ_PhaseVar_Mediator"/>
</dbReference>